<proteinExistence type="predicted"/>
<evidence type="ECO:0000259" key="1">
    <source>
        <dbReference type="PROSITE" id="PS51819"/>
    </source>
</evidence>
<name>A0A292YL81_9BACL</name>
<evidence type="ECO:0000313" key="2">
    <source>
        <dbReference type="EMBL" id="GAX89134.1"/>
    </source>
</evidence>
<reference evidence="3" key="1">
    <citation type="submission" date="2017-07" db="EMBL/GenBank/DDBJ databases">
        <title>Draft genome sequence of Effusibacillus lacus strain skLN1.</title>
        <authorList>
            <person name="Watanabe M."/>
            <person name="Kojima H."/>
            <person name="Fukui M."/>
        </authorList>
    </citation>
    <scope>NUCLEOTIDE SEQUENCE [LARGE SCALE GENOMIC DNA]</scope>
    <source>
        <strain evidence="3">skLN1</strain>
    </source>
</reference>
<dbReference type="SUPFAM" id="SSF54593">
    <property type="entry name" value="Glyoxalase/Bleomycin resistance protein/Dihydroxybiphenyl dioxygenase"/>
    <property type="match status" value="1"/>
</dbReference>
<dbReference type="Pfam" id="PF00903">
    <property type="entry name" value="Glyoxalase"/>
    <property type="match status" value="1"/>
</dbReference>
<dbReference type="Proteomes" id="UP000217785">
    <property type="component" value="Unassembled WGS sequence"/>
</dbReference>
<comment type="caution">
    <text evidence="2">The sequence shown here is derived from an EMBL/GenBank/DDBJ whole genome shotgun (WGS) entry which is preliminary data.</text>
</comment>
<dbReference type="InterPro" id="IPR037523">
    <property type="entry name" value="VOC_core"/>
</dbReference>
<accession>A0A292YL81</accession>
<dbReference type="Gene3D" id="3.10.180.10">
    <property type="entry name" value="2,3-Dihydroxybiphenyl 1,2-Dioxygenase, domain 1"/>
    <property type="match status" value="1"/>
</dbReference>
<feature type="domain" description="VOC" evidence="1">
    <location>
        <begin position="3"/>
        <end position="127"/>
    </location>
</feature>
<protein>
    <submittedName>
        <fullName evidence="2">Glyoxalase</fullName>
    </submittedName>
</protein>
<dbReference type="OrthoDB" id="9796521at2"/>
<dbReference type="PROSITE" id="PS51819">
    <property type="entry name" value="VOC"/>
    <property type="match status" value="1"/>
</dbReference>
<keyword evidence="3" id="KW-1185">Reference proteome</keyword>
<evidence type="ECO:0000313" key="3">
    <source>
        <dbReference type="Proteomes" id="UP000217785"/>
    </source>
</evidence>
<dbReference type="InterPro" id="IPR029068">
    <property type="entry name" value="Glyas_Bleomycin-R_OHBP_Dase"/>
</dbReference>
<dbReference type="AlphaFoldDB" id="A0A292YL81"/>
<gene>
    <name evidence="2" type="ORF">EFBL_0752</name>
</gene>
<dbReference type="PANTHER" id="PTHR36437">
    <property type="entry name" value="GLYOXALASE/BLEOMYCIN RESISTANCE PROTEIN/DIOXYGENASE"/>
    <property type="match status" value="1"/>
</dbReference>
<dbReference type="RefSeq" id="WP_096180821.1">
    <property type="nucleotide sequence ID" value="NZ_BDUF01000014.1"/>
</dbReference>
<dbReference type="PANTHER" id="PTHR36437:SF2">
    <property type="entry name" value="GLYOXALASE_BLEOMYCIN RESISTANCE PROTEIN_DIOXYGENASE"/>
    <property type="match status" value="1"/>
</dbReference>
<sequence length="130" mass="15333">MLRLQYVTVYVTDQDRALAFYRDFLGFEVKMDIGNENFRWLAVAPKNDQTHLVLLKVTPENPHYTDWSSRIGKHSGYIFYTDNIRETYEELKLKGVHFPIEPRQVDWGGFEGTFEDPDGNQFELVQAPNW</sequence>
<dbReference type="EMBL" id="BDUF01000014">
    <property type="protein sequence ID" value="GAX89134.1"/>
    <property type="molecule type" value="Genomic_DNA"/>
</dbReference>
<dbReference type="InterPro" id="IPR004360">
    <property type="entry name" value="Glyas_Fos-R_dOase_dom"/>
</dbReference>
<organism evidence="2 3">
    <name type="scientific">Effusibacillus lacus</name>
    <dbReference type="NCBI Taxonomy" id="1348429"/>
    <lineage>
        <taxon>Bacteria</taxon>
        <taxon>Bacillati</taxon>
        <taxon>Bacillota</taxon>
        <taxon>Bacilli</taxon>
        <taxon>Bacillales</taxon>
        <taxon>Alicyclobacillaceae</taxon>
        <taxon>Effusibacillus</taxon>
    </lineage>
</organism>